<dbReference type="PROSITE" id="PS50878">
    <property type="entry name" value="RT_POL"/>
    <property type="match status" value="1"/>
</dbReference>
<dbReference type="PANTHER" id="PTHR47027">
    <property type="entry name" value="REVERSE TRANSCRIPTASE DOMAIN-CONTAINING PROTEIN"/>
    <property type="match status" value="1"/>
</dbReference>
<accession>A0ABQ8TU43</accession>
<dbReference type="EMBL" id="JAJSOF020000003">
    <property type="protein sequence ID" value="KAJ4449371.1"/>
    <property type="molecule type" value="Genomic_DNA"/>
</dbReference>
<dbReference type="PANTHER" id="PTHR47027:SF20">
    <property type="entry name" value="REVERSE TRANSCRIPTASE-LIKE PROTEIN WITH RNA-DIRECTED DNA POLYMERASE DOMAIN"/>
    <property type="match status" value="1"/>
</dbReference>
<reference evidence="2 3" key="1">
    <citation type="journal article" date="2022" name="Allergy">
        <title>Genome assembly and annotation of Periplaneta americana reveal a comprehensive cockroach allergen profile.</title>
        <authorList>
            <person name="Wang L."/>
            <person name="Xiong Q."/>
            <person name="Saelim N."/>
            <person name="Wang L."/>
            <person name="Nong W."/>
            <person name="Wan A.T."/>
            <person name="Shi M."/>
            <person name="Liu X."/>
            <person name="Cao Q."/>
            <person name="Hui J.H.L."/>
            <person name="Sookrung N."/>
            <person name="Leung T.F."/>
            <person name="Tungtrongchitr A."/>
            <person name="Tsui S.K.W."/>
        </authorList>
    </citation>
    <scope>NUCLEOTIDE SEQUENCE [LARGE SCALE GENOMIC DNA]</scope>
    <source>
        <strain evidence="2">PWHHKU_190912</strain>
    </source>
</reference>
<evidence type="ECO:0000259" key="1">
    <source>
        <dbReference type="PROSITE" id="PS50878"/>
    </source>
</evidence>
<protein>
    <recommendedName>
        <fullName evidence="1">Reverse transcriptase domain-containing protein</fullName>
    </recommendedName>
</protein>
<dbReference type="Proteomes" id="UP001148838">
    <property type="component" value="Unassembled WGS sequence"/>
</dbReference>
<gene>
    <name evidence="2" type="ORF">ANN_00769</name>
</gene>
<feature type="domain" description="Reverse transcriptase" evidence="1">
    <location>
        <begin position="1"/>
        <end position="212"/>
    </location>
</feature>
<comment type="caution">
    <text evidence="2">The sequence shown here is derived from an EMBL/GenBank/DDBJ whole genome shotgun (WGS) entry which is preliminary data.</text>
</comment>
<proteinExistence type="predicted"/>
<dbReference type="Pfam" id="PF00078">
    <property type="entry name" value="RVT_1"/>
    <property type="match status" value="1"/>
</dbReference>
<keyword evidence="3" id="KW-1185">Reference proteome</keyword>
<sequence>MVCALHASSHKCPHIYLNRCLQDAKLEKNCCVAFLDISKAYDNIGHEHLKRSLYHVDMPNNLRDLIINLMEDNIIKIETGLNKSGDIHLNKGVAQDSPLSLVLFNLAIDNILKELTEPEIAQEYGYHLSPTVSPVSILAFADDLALISKDLESVPILTDLTIQNLLKIGLNINPKNVVSLTLKMAWTIRAADDKRLTVAEMRFMRQLAGCSLLEDRKNEDILKELKIDPLVHFVQQYRLQWKKHVERMNHIKWPRQILAYVPRGRRNLGRPRKRWHETITDPLGSNT</sequence>
<evidence type="ECO:0000313" key="2">
    <source>
        <dbReference type="EMBL" id="KAJ4449371.1"/>
    </source>
</evidence>
<dbReference type="InterPro" id="IPR043502">
    <property type="entry name" value="DNA/RNA_pol_sf"/>
</dbReference>
<dbReference type="SUPFAM" id="SSF56672">
    <property type="entry name" value="DNA/RNA polymerases"/>
    <property type="match status" value="1"/>
</dbReference>
<dbReference type="InterPro" id="IPR000477">
    <property type="entry name" value="RT_dom"/>
</dbReference>
<organism evidence="2 3">
    <name type="scientific">Periplaneta americana</name>
    <name type="common">American cockroach</name>
    <name type="synonym">Blatta americana</name>
    <dbReference type="NCBI Taxonomy" id="6978"/>
    <lineage>
        <taxon>Eukaryota</taxon>
        <taxon>Metazoa</taxon>
        <taxon>Ecdysozoa</taxon>
        <taxon>Arthropoda</taxon>
        <taxon>Hexapoda</taxon>
        <taxon>Insecta</taxon>
        <taxon>Pterygota</taxon>
        <taxon>Neoptera</taxon>
        <taxon>Polyneoptera</taxon>
        <taxon>Dictyoptera</taxon>
        <taxon>Blattodea</taxon>
        <taxon>Blattoidea</taxon>
        <taxon>Blattidae</taxon>
        <taxon>Blattinae</taxon>
        <taxon>Periplaneta</taxon>
    </lineage>
</organism>
<evidence type="ECO:0000313" key="3">
    <source>
        <dbReference type="Proteomes" id="UP001148838"/>
    </source>
</evidence>
<name>A0ABQ8TU43_PERAM</name>